<gene>
    <name evidence="1" type="ORF">KI688_010703</name>
</gene>
<sequence>MELYSFQYPPRPLPFQTYRPSRYYFHSLDQDQQLVRKAGGPHSFYQKEGAPPTIVSKAAMHADTAVVARMMSASAFGGEDGVRSEEDIRAKVEVDGGRAGSGGLKVLDRTKFLVD</sequence>
<accession>A0A9P7XWC0</accession>
<evidence type="ECO:0000313" key="1">
    <source>
        <dbReference type="EMBL" id="KAG9068435.1"/>
    </source>
</evidence>
<name>A0A9P7XWC0_9FUNG</name>
<comment type="caution">
    <text evidence="1">The sequence shown here is derived from an EMBL/GenBank/DDBJ whole genome shotgun (WGS) entry which is preliminary data.</text>
</comment>
<keyword evidence="2" id="KW-1185">Reference proteome</keyword>
<dbReference type="OrthoDB" id="2441510at2759"/>
<organism evidence="1 2">
    <name type="scientific">Linnemannia hyalina</name>
    <dbReference type="NCBI Taxonomy" id="64524"/>
    <lineage>
        <taxon>Eukaryota</taxon>
        <taxon>Fungi</taxon>
        <taxon>Fungi incertae sedis</taxon>
        <taxon>Mucoromycota</taxon>
        <taxon>Mortierellomycotina</taxon>
        <taxon>Mortierellomycetes</taxon>
        <taxon>Mortierellales</taxon>
        <taxon>Mortierellaceae</taxon>
        <taxon>Linnemannia</taxon>
    </lineage>
</organism>
<protein>
    <submittedName>
        <fullName evidence="1">Uncharacterized protein</fullName>
    </submittedName>
</protein>
<evidence type="ECO:0000313" key="2">
    <source>
        <dbReference type="Proteomes" id="UP000707451"/>
    </source>
</evidence>
<proteinExistence type="predicted"/>
<reference evidence="1" key="1">
    <citation type="submission" date="2021-06" db="EMBL/GenBank/DDBJ databases">
        <title>Genome Sequence of Mortierella hyaline Strain SCG-10, a Cold-Adapted, Nitrate-Reducing Fungus Isolated from Soil in Minnesota, USA.</title>
        <authorList>
            <person name="Aldossari N."/>
        </authorList>
    </citation>
    <scope>NUCLEOTIDE SEQUENCE</scope>
    <source>
        <strain evidence="1">SCG-10</strain>
    </source>
</reference>
<dbReference type="AlphaFoldDB" id="A0A9P7XWC0"/>
<dbReference type="Proteomes" id="UP000707451">
    <property type="component" value="Unassembled WGS sequence"/>
</dbReference>
<dbReference type="EMBL" id="JAHRHY010000006">
    <property type="protein sequence ID" value="KAG9068435.1"/>
    <property type="molecule type" value="Genomic_DNA"/>
</dbReference>